<sequence>MSMSGPMARPVELPARTRPGRKPMPDAVVAGQDRRRGQNRESQRRYRDRRNEKLDAIEKVNTELRADRNNQESARRKAEEQLQKSESARRAAEAQVEELQRQVDSLQNQVNSLRLQPLHAAQSPRGASNSSPADRADSGARFDTSEDFLEKDFTTQYKSVSEPCGFCTDVNNCACIAAKQPPSAPQAGGCDDCLANPLQAAACRRMAALAETPSPRSMGAESRIPCSEFLGRANERGLMSRLQELEPARLNPRHLEGGRWETSETEAANALTLLQASKPARKFTF</sequence>
<accession>A0AAV9P6C6</accession>
<gene>
    <name evidence="3" type="ORF">LTR77_006727</name>
</gene>
<dbReference type="AlphaFoldDB" id="A0AAV9P6C6"/>
<protein>
    <recommendedName>
        <fullName evidence="2">BZIP domain-containing protein</fullName>
    </recommendedName>
</protein>
<dbReference type="InterPro" id="IPR004827">
    <property type="entry name" value="bZIP"/>
</dbReference>
<keyword evidence="4" id="KW-1185">Reference proteome</keyword>
<feature type="region of interest" description="Disordered" evidence="1">
    <location>
        <begin position="119"/>
        <end position="143"/>
    </location>
</feature>
<organism evidence="3 4">
    <name type="scientific">Saxophila tyrrhenica</name>
    <dbReference type="NCBI Taxonomy" id="1690608"/>
    <lineage>
        <taxon>Eukaryota</taxon>
        <taxon>Fungi</taxon>
        <taxon>Dikarya</taxon>
        <taxon>Ascomycota</taxon>
        <taxon>Pezizomycotina</taxon>
        <taxon>Dothideomycetes</taxon>
        <taxon>Dothideomycetidae</taxon>
        <taxon>Mycosphaerellales</taxon>
        <taxon>Extremaceae</taxon>
        <taxon>Saxophila</taxon>
    </lineage>
</organism>
<feature type="domain" description="BZIP" evidence="2">
    <location>
        <begin position="34"/>
        <end position="49"/>
    </location>
</feature>
<comment type="caution">
    <text evidence="3">The sequence shown here is derived from an EMBL/GenBank/DDBJ whole genome shotgun (WGS) entry which is preliminary data.</text>
</comment>
<dbReference type="GeneID" id="89928067"/>
<dbReference type="EMBL" id="JAVRRT010000010">
    <property type="protein sequence ID" value="KAK5168159.1"/>
    <property type="molecule type" value="Genomic_DNA"/>
</dbReference>
<proteinExistence type="predicted"/>
<dbReference type="CDD" id="cd14688">
    <property type="entry name" value="bZIP_YAP"/>
    <property type="match status" value="1"/>
</dbReference>
<dbReference type="GO" id="GO:0003700">
    <property type="term" value="F:DNA-binding transcription factor activity"/>
    <property type="evidence" value="ECO:0007669"/>
    <property type="project" value="InterPro"/>
</dbReference>
<feature type="region of interest" description="Disordered" evidence="1">
    <location>
        <begin position="1"/>
        <end position="96"/>
    </location>
</feature>
<evidence type="ECO:0000313" key="4">
    <source>
        <dbReference type="Proteomes" id="UP001337655"/>
    </source>
</evidence>
<evidence type="ECO:0000256" key="1">
    <source>
        <dbReference type="SAM" id="MobiDB-lite"/>
    </source>
</evidence>
<dbReference type="PROSITE" id="PS00036">
    <property type="entry name" value="BZIP_BASIC"/>
    <property type="match status" value="1"/>
</dbReference>
<feature type="compositionally biased region" description="Basic and acidic residues" evidence="1">
    <location>
        <begin position="134"/>
        <end position="143"/>
    </location>
</feature>
<evidence type="ECO:0000313" key="3">
    <source>
        <dbReference type="EMBL" id="KAK5168159.1"/>
    </source>
</evidence>
<evidence type="ECO:0000259" key="2">
    <source>
        <dbReference type="PROSITE" id="PS00036"/>
    </source>
</evidence>
<feature type="compositionally biased region" description="Basic and acidic residues" evidence="1">
    <location>
        <begin position="32"/>
        <end position="92"/>
    </location>
</feature>
<reference evidence="3 4" key="1">
    <citation type="submission" date="2023-08" db="EMBL/GenBank/DDBJ databases">
        <title>Black Yeasts Isolated from many extreme environments.</title>
        <authorList>
            <person name="Coleine C."/>
            <person name="Stajich J.E."/>
            <person name="Selbmann L."/>
        </authorList>
    </citation>
    <scope>NUCLEOTIDE SEQUENCE [LARGE SCALE GENOMIC DNA]</scope>
    <source>
        <strain evidence="3 4">CCFEE 5935</strain>
    </source>
</reference>
<name>A0AAV9P6C6_9PEZI</name>
<dbReference type="RefSeq" id="XP_064657769.1">
    <property type="nucleotide sequence ID" value="XM_064803968.1"/>
</dbReference>
<dbReference type="Proteomes" id="UP001337655">
    <property type="component" value="Unassembled WGS sequence"/>
</dbReference>